<dbReference type="Gene3D" id="1.20.120.50">
    <property type="entry name" value="Hemerythrin-like"/>
    <property type="match status" value="1"/>
</dbReference>
<keyword evidence="7" id="KW-1185">Reference proteome</keyword>
<proteinExistence type="inferred from homology"/>
<name>A0A846N129_9PROT</name>
<keyword evidence="3" id="KW-0479">Metal-binding</keyword>
<protein>
    <submittedName>
        <fullName evidence="6">Hemerythrin-like metal-binding protein</fullName>
    </submittedName>
</protein>
<dbReference type="InterPro" id="IPR035938">
    <property type="entry name" value="Hemerythrin-like_sf"/>
</dbReference>
<evidence type="ECO:0000313" key="6">
    <source>
        <dbReference type="EMBL" id="NIK89628.1"/>
    </source>
</evidence>
<dbReference type="CDD" id="cd12107">
    <property type="entry name" value="Hemerythrin"/>
    <property type="match status" value="1"/>
</dbReference>
<dbReference type="EMBL" id="JAASRM010000001">
    <property type="protein sequence ID" value="NIK89628.1"/>
    <property type="molecule type" value="Genomic_DNA"/>
</dbReference>
<reference evidence="6 7" key="1">
    <citation type="submission" date="2020-03" db="EMBL/GenBank/DDBJ databases">
        <title>Genomic Encyclopedia of Type Strains, Phase IV (KMG-IV): sequencing the most valuable type-strain genomes for metagenomic binning, comparative biology and taxonomic classification.</title>
        <authorList>
            <person name="Goeker M."/>
        </authorList>
    </citation>
    <scope>NUCLEOTIDE SEQUENCE [LARGE SCALE GENOMIC DNA]</scope>
    <source>
        <strain evidence="6 7">DSM 19867</strain>
    </source>
</reference>
<evidence type="ECO:0000256" key="3">
    <source>
        <dbReference type="ARBA" id="ARBA00022723"/>
    </source>
</evidence>
<comment type="similarity">
    <text evidence="1">Belongs to the hemerythrin family.</text>
</comment>
<dbReference type="InterPro" id="IPR012827">
    <property type="entry name" value="Hemerythrin_metal-bd"/>
</dbReference>
<dbReference type="NCBIfam" id="TIGR02481">
    <property type="entry name" value="hemeryth_dom"/>
    <property type="match status" value="1"/>
</dbReference>
<dbReference type="GO" id="GO:0005344">
    <property type="term" value="F:oxygen carrier activity"/>
    <property type="evidence" value="ECO:0007669"/>
    <property type="project" value="UniProtKB-KW"/>
</dbReference>
<dbReference type="GO" id="GO:0046872">
    <property type="term" value="F:metal ion binding"/>
    <property type="evidence" value="ECO:0007669"/>
    <property type="project" value="UniProtKB-KW"/>
</dbReference>
<organism evidence="6 7">
    <name type="scientific">Rhizomicrobium palustre</name>
    <dbReference type="NCBI Taxonomy" id="189966"/>
    <lineage>
        <taxon>Bacteria</taxon>
        <taxon>Pseudomonadati</taxon>
        <taxon>Pseudomonadota</taxon>
        <taxon>Alphaproteobacteria</taxon>
        <taxon>Micropepsales</taxon>
        <taxon>Micropepsaceae</taxon>
        <taxon>Rhizomicrobium</taxon>
    </lineage>
</organism>
<evidence type="ECO:0000313" key="7">
    <source>
        <dbReference type="Proteomes" id="UP000570514"/>
    </source>
</evidence>
<evidence type="ECO:0000256" key="1">
    <source>
        <dbReference type="ARBA" id="ARBA00010587"/>
    </source>
</evidence>
<sequence>MAFLNWSQSFSVGVKAFDDEHKGLMAIINELHDKLQAGKGKDVLASILDKLIRYTVEHFQHEEAELKRLGYPKFREHQAQHEKLKVKVTEFRNRLTIGYNGLIAIEMMKFLKSWLEQHILHDDKAYGNHLNSKGLH</sequence>
<accession>A0A846N129</accession>
<dbReference type="InterPro" id="IPR016131">
    <property type="entry name" value="Haemerythrin_Fe_BS"/>
</dbReference>
<evidence type="ECO:0000259" key="5">
    <source>
        <dbReference type="Pfam" id="PF01814"/>
    </source>
</evidence>
<evidence type="ECO:0000256" key="2">
    <source>
        <dbReference type="ARBA" id="ARBA00022621"/>
    </source>
</evidence>
<keyword evidence="2" id="KW-0561">Oxygen transport</keyword>
<gene>
    <name evidence="6" type="ORF">FHS83_002946</name>
</gene>
<dbReference type="Proteomes" id="UP000570514">
    <property type="component" value="Unassembled WGS sequence"/>
</dbReference>
<dbReference type="PANTHER" id="PTHR37164:SF1">
    <property type="entry name" value="BACTERIOHEMERYTHRIN"/>
    <property type="match status" value="1"/>
</dbReference>
<dbReference type="Pfam" id="PF01814">
    <property type="entry name" value="Hemerythrin"/>
    <property type="match status" value="1"/>
</dbReference>
<dbReference type="RefSeq" id="WP_167083700.1">
    <property type="nucleotide sequence ID" value="NZ_BAAADC010000001.1"/>
</dbReference>
<dbReference type="SUPFAM" id="SSF47188">
    <property type="entry name" value="Hemerythrin-like"/>
    <property type="match status" value="1"/>
</dbReference>
<dbReference type="PANTHER" id="PTHR37164">
    <property type="entry name" value="BACTERIOHEMERYTHRIN"/>
    <property type="match status" value="1"/>
</dbReference>
<dbReference type="AlphaFoldDB" id="A0A846N129"/>
<dbReference type="InterPro" id="IPR050669">
    <property type="entry name" value="Hemerythrin"/>
</dbReference>
<comment type="caution">
    <text evidence="6">The sequence shown here is derived from an EMBL/GenBank/DDBJ whole genome shotgun (WGS) entry which is preliminary data.</text>
</comment>
<dbReference type="InterPro" id="IPR012312">
    <property type="entry name" value="Hemerythrin-like"/>
</dbReference>
<keyword evidence="2" id="KW-0813">Transport</keyword>
<keyword evidence="4" id="KW-0408">Iron</keyword>
<dbReference type="PROSITE" id="PS00550">
    <property type="entry name" value="HEMERYTHRINS"/>
    <property type="match status" value="1"/>
</dbReference>
<dbReference type="NCBIfam" id="NF033749">
    <property type="entry name" value="bact_hemeryth"/>
    <property type="match status" value="1"/>
</dbReference>
<feature type="domain" description="Hemerythrin-like" evidence="5">
    <location>
        <begin position="13"/>
        <end position="126"/>
    </location>
</feature>
<evidence type="ECO:0000256" key="4">
    <source>
        <dbReference type="ARBA" id="ARBA00023004"/>
    </source>
</evidence>